<dbReference type="EMBL" id="UPPP01000058">
    <property type="protein sequence ID" value="VBB05707.1"/>
    <property type="molecule type" value="Genomic_DNA"/>
</dbReference>
<evidence type="ECO:0000313" key="3">
    <source>
        <dbReference type="Proteomes" id="UP000277811"/>
    </source>
</evidence>
<organism evidence="2 3">
    <name type="scientific">Lucifera butyrica</name>
    <dbReference type="NCBI Taxonomy" id="1351585"/>
    <lineage>
        <taxon>Bacteria</taxon>
        <taxon>Bacillati</taxon>
        <taxon>Bacillota</taxon>
        <taxon>Negativicutes</taxon>
        <taxon>Veillonellales</taxon>
        <taxon>Veillonellaceae</taxon>
        <taxon>Lucifera</taxon>
    </lineage>
</organism>
<dbReference type="SUPFAM" id="SSF47413">
    <property type="entry name" value="lambda repressor-like DNA-binding domains"/>
    <property type="match status" value="1"/>
</dbReference>
<dbReference type="SMART" id="SM00530">
    <property type="entry name" value="HTH_XRE"/>
    <property type="match status" value="1"/>
</dbReference>
<dbReference type="InterPro" id="IPR010982">
    <property type="entry name" value="Lambda_DNA-bd_dom_sf"/>
</dbReference>
<accession>A0A498R4F6</accession>
<dbReference type="Proteomes" id="UP000277811">
    <property type="component" value="Unassembled WGS sequence"/>
</dbReference>
<dbReference type="PROSITE" id="PS50943">
    <property type="entry name" value="HTH_CROC1"/>
    <property type="match status" value="1"/>
</dbReference>
<dbReference type="Gene3D" id="1.10.260.40">
    <property type="entry name" value="lambda repressor-like DNA-binding domains"/>
    <property type="match status" value="1"/>
</dbReference>
<dbReference type="OrthoDB" id="2064916at2"/>
<gene>
    <name evidence="2" type="ORF">LUCI_0918</name>
</gene>
<proteinExistence type="predicted"/>
<keyword evidence="3" id="KW-1185">Reference proteome</keyword>
<dbReference type="Pfam" id="PF01381">
    <property type="entry name" value="HTH_3"/>
    <property type="match status" value="1"/>
</dbReference>
<protein>
    <recommendedName>
        <fullName evidence="1">HTH cro/C1-type domain-containing protein</fullName>
    </recommendedName>
</protein>
<evidence type="ECO:0000259" key="1">
    <source>
        <dbReference type="PROSITE" id="PS50943"/>
    </source>
</evidence>
<evidence type="ECO:0000313" key="2">
    <source>
        <dbReference type="EMBL" id="VBB05707.1"/>
    </source>
</evidence>
<dbReference type="AlphaFoldDB" id="A0A498R4F6"/>
<dbReference type="InterPro" id="IPR001387">
    <property type="entry name" value="Cro/C1-type_HTH"/>
</dbReference>
<sequence>MKRWRLYVERTKRGLTQEQVAFQLGISKQGYNNIELGRRCASAEIWDTLEDLFGVDQRELRAVTEENTMRMDY</sequence>
<feature type="domain" description="HTH cro/C1-type" evidence="1">
    <location>
        <begin position="6"/>
        <end position="60"/>
    </location>
</feature>
<dbReference type="CDD" id="cd00093">
    <property type="entry name" value="HTH_XRE"/>
    <property type="match status" value="1"/>
</dbReference>
<name>A0A498R4F6_9FIRM</name>
<dbReference type="RefSeq" id="WP_122626683.1">
    <property type="nucleotide sequence ID" value="NZ_UPPP01000058.1"/>
</dbReference>
<dbReference type="GO" id="GO:0003677">
    <property type="term" value="F:DNA binding"/>
    <property type="evidence" value="ECO:0007669"/>
    <property type="project" value="InterPro"/>
</dbReference>
<reference evidence="2 3" key="1">
    <citation type="submission" date="2018-06" db="EMBL/GenBank/DDBJ databases">
        <authorList>
            <person name="Strepis N."/>
        </authorList>
    </citation>
    <scope>NUCLEOTIDE SEQUENCE [LARGE SCALE GENOMIC DNA]</scope>
    <source>
        <strain evidence="2">LUCI</strain>
    </source>
</reference>